<dbReference type="Pfam" id="PF13377">
    <property type="entry name" value="Peripla_BP_3"/>
    <property type="match status" value="1"/>
</dbReference>
<reference evidence="5 6" key="1">
    <citation type="submission" date="2018-07" db="EMBL/GenBank/DDBJ databases">
        <authorList>
            <person name="Zhang Y."/>
            <person name="Wang L."/>
            <person name="Ma S."/>
        </authorList>
    </citation>
    <scope>NUCLEOTIDE SEQUENCE [LARGE SCALE GENOMIC DNA]</scope>
    <source>
        <strain evidence="5 6">4-2</strain>
    </source>
</reference>
<evidence type="ECO:0000313" key="5">
    <source>
        <dbReference type="EMBL" id="RMC32053.1"/>
    </source>
</evidence>
<dbReference type="InterPro" id="IPR046335">
    <property type="entry name" value="LacI/GalR-like_sensor"/>
</dbReference>
<keyword evidence="3" id="KW-0804">Transcription</keyword>
<dbReference type="PANTHER" id="PTHR30146">
    <property type="entry name" value="LACI-RELATED TRANSCRIPTIONAL REPRESSOR"/>
    <property type="match status" value="1"/>
</dbReference>
<gene>
    <name evidence="5" type="ORF">C9E81_19455</name>
</gene>
<sequence length="337" mass="36491">MKKSRVTLGEVARVAGVSRATVSLVVRKSPLVADHTREKVQQVMADLDYVRDIGAARLRNNSSRTIGVIVPNLVNSFFTEFLSGIERVMGEDDRVVLLANSHDDPARQTLILQRFRGHGVDGVILCPAEGTDPELPLRMRQWGLPLVQSLREVGGNVTDYAGADYIGGVRLAMRHLVERGHRRIAFLSVSARTSARAERLEGFSRAIAETGAEDAGIVEAELSWEGAARSARQLLELDSSPSAVLCFNDVLAAGLMLGLRRAGHEPGRDIAVVGLDDLPLAELTYPPLTSIAMIPENIGAAAARLLARRLLQPDVEIERSIIAPSLMIRDSSGYHAG</sequence>
<dbReference type="SMART" id="SM00354">
    <property type="entry name" value="HTH_LACI"/>
    <property type="match status" value="1"/>
</dbReference>
<dbReference type="InterPro" id="IPR000843">
    <property type="entry name" value="HTH_LacI"/>
</dbReference>
<name>A0A3M0M4A3_9RHOB</name>
<dbReference type="CDD" id="cd01392">
    <property type="entry name" value="HTH_LacI"/>
    <property type="match status" value="1"/>
</dbReference>
<keyword evidence="6" id="KW-1185">Reference proteome</keyword>
<evidence type="ECO:0000256" key="1">
    <source>
        <dbReference type="ARBA" id="ARBA00023015"/>
    </source>
</evidence>
<dbReference type="EMBL" id="QOKZ01000010">
    <property type="protein sequence ID" value="RMC32053.1"/>
    <property type="molecule type" value="Genomic_DNA"/>
</dbReference>
<proteinExistence type="predicted"/>
<evidence type="ECO:0000313" key="6">
    <source>
        <dbReference type="Proteomes" id="UP000273516"/>
    </source>
</evidence>
<dbReference type="PANTHER" id="PTHR30146:SF109">
    <property type="entry name" value="HTH-TYPE TRANSCRIPTIONAL REGULATOR GALS"/>
    <property type="match status" value="1"/>
</dbReference>
<evidence type="ECO:0000256" key="2">
    <source>
        <dbReference type="ARBA" id="ARBA00023125"/>
    </source>
</evidence>
<feature type="domain" description="HTH lacI-type" evidence="4">
    <location>
        <begin position="6"/>
        <end position="60"/>
    </location>
</feature>
<dbReference type="AlphaFoldDB" id="A0A3M0M4A3"/>
<dbReference type="PROSITE" id="PS50932">
    <property type="entry name" value="HTH_LACI_2"/>
    <property type="match status" value="1"/>
</dbReference>
<keyword evidence="2 5" id="KW-0238">DNA-binding</keyword>
<dbReference type="CDD" id="cd06289">
    <property type="entry name" value="PBP1_MalI-like"/>
    <property type="match status" value="1"/>
</dbReference>
<dbReference type="SUPFAM" id="SSF53822">
    <property type="entry name" value="Periplasmic binding protein-like I"/>
    <property type="match status" value="1"/>
</dbReference>
<dbReference type="PROSITE" id="PS00356">
    <property type="entry name" value="HTH_LACI_1"/>
    <property type="match status" value="1"/>
</dbReference>
<dbReference type="OrthoDB" id="7811243at2"/>
<dbReference type="Proteomes" id="UP000273516">
    <property type="component" value="Unassembled WGS sequence"/>
</dbReference>
<dbReference type="InterPro" id="IPR028082">
    <property type="entry name" value="Peripla_BP_I"/>
</dbReference>
<dbReference type="Pfam" id="PF00356">
    <property type="entry name" value="LacI"/>
    <property type="match status" value="1"/>
</dbReference>
<comment type="caution">
    <text evidence="5">The sequence shown here is derived from an EMBL/GenBank/DDBJ whole genome shotgun (WGS) entry which is preliminary data.</text>
</comment>
<dbReference type="InterPro" id="IPR010982">
    <property type="entry name" value="Lambda_DNA-bd_dom_sf"/>
</dbReference>
<dbReference type="SUPFAM" id="SSF47413">
    <property type="entry name" value="lambda repressor-like DNA-binding domains"/>
    <property type="match status" value="1"/>
</dbReference>
<keyword evidence="1" id="KW-0805">Transcription regulation</keyword>
<organism evidence="5 6">
    <name type="scientific">Paracoccus alkanivorans</name>
    <dbReference type="NCBI Taxonomy" id="2116655"/>
    <lineage>
        <taxon>Bacteria</taxon>
        <taxon>Pseudomonadati</taxon>
        <taxon>Pseudomonadota</taxon>
        <taxon>Alphaproteobacteria</taxon>
        <taxon>Rhodobacterales</taxon>
        <taxon>Paracoccaceae</taxon>
        <taxon>Paracoccus</taxon>
    </lineage>
</organism>
<dbReference type="Gene3D" id="1.10.260.40">
    <property type="entry name" value="lambda repressor-like DNA-binding domains"/>
    <property type="match status" value="1"/>
</dbReference>
<dbReference type="RefSeq" id="WP_122114023.1">
    <property type="nucleotide sequence ID" value="NZ_QOKZ01000010.1"/>
</dbReference>
<protein>
    <submittedName>
        <fullName evidence="5">LacI family DNA-binding transcriptional regulator</fullName>
    </submittedName>
</protein>
<evidence type="ECO:0000259" key="4">
    <source>
        <dbReference type="PROSITE" id="PS50932"/>
    </source>
</evidence>
<evidence type="ECO:0000256" key="3">
    <source>
        <dbReference type="ARBA" id="ARBA00023163"/>
    </source>
</evidence>
<dbReference type="Gene3D" id="3.40.50.2300">
    <property type="match status" value="2"/>
</dbReference>
<dbReference type="GO" id="GO:0000976">
    <property type="term" value="F:transcription cis-regulatory region binding"/>
    <property type="evidence" value="ECO:0007669"/>
    <property type="project" value="TreeGrafter"/>
</dbReference>
<accession>A0A3M0M4A3</accession>
<dbReference type="GO" id="GO:0003700">
    <property type="term" value="F:DNA-binding transcription factor activity"/>
    <property type="evidence" value="ECO:0007669"/>
    <property type="project" value="TreeGrafter"/>
</dbReference>